<name>A0A399EFZ4_9DEIN</name>
<gene>
    <name evidence="1" type="ORF">Mterra_03330</name>
</gene>
<dbReference type="InterPro" id="IPR043749">
    <property type="entry name" value="DUF5694"/>
</dbReference>
<reference evidence="1 2" key="1">
    <citation type="submission" date="2018-08" db="EMBL/GenBank/DDBJ databases">
        <title>Meiothermus terrae DSM 26712 genome sequencing project.</title>
        <authorList>
            <person name="Da Costa M.S."/>
            <person name="Albuquerque L."/>
            <person name="Raposo P."/>
            <person name="Froufe H.J.C."/>
            <person name="Barroso C.S."/>
            <person name="Egas C."/>
        </authorList>
    </citation>
    <scope>NUCLEOTIDE SEQUENCE [LARGE SCALE GENOMIC DNA]</scope>
    <source>
        <strain evidence="1 2">DSM 26712</strain>
    </source>
</reference>
<dbReference type="EMBL" id="QXDL01000197">
    <property type="protein sequence ID" value="RIH81191.1"/>
    <property type="molecule type" value="Genomic_DNA"/>
</dbReference>
<accession>A0A399EFZ4</accession>
<protein>
    <submittedName>
        <fullName evidence="1">Uncharacterized protein</fullName>
    </submittedName>
</protein>
<dbReference type="Pfam" id="PF18950">
    <property type="entry name" value="DUF5694"/>
    <property type="match status" value="1"/>
</dbReference>
<evidence type="ECO:0000313" key="2">
    <source>
        <dbReference type="Proteomes" id="UP000265715"/>
    </source>
</evidence>
<dbReference type="AlphaFoldDB" id="A0A399EFZ4"/>
<dbReference type="OrthoDB" id="7055505at2"/>
<proteinExistence type="predicted"/>
<evidence type="ECO:0000313" key="1">
    <source>
        <dbReference type="EMBL" id="RIH81191.1"/>
    </source>
</evidence>
<keyword evidence="2" id="KW-1185">Reference proteome</keyword>
<comment type="caution">
    <text evidence="1">The sequence shown here is derived from an EMBL/GenBank/DDBJ whole genome shotgun (WGS) entry which is preliminary data.</text>
</comment>
<sequence>MLKSYKAPIEESEKTQVLILGSGHLGNLGQQFRPALLDSLIEVLRGYSPDVIGVESLPSQVIVGMEAAPEKYRQALEIFAKDRLELARRAREALGVSRTEAEGRAKGLLEQAVRGGLSPEGRLDLALNLLAAYEVESAVLQWSYLPEVGQERLSTMDGGLAGQFDALLNSPVESFSIGVRLARVLGLQSIACIDDQQDTDIYFEIADRLEPELERIGYHTAIRESEIIRKQQESSRRAVEAGDLLPHYRFMNSPEYVHAIMDAEYISYLRPKLPSRLERTRLAQLEVRNLNMASHIRRASARHPGQRMLVIVGASHKPLLDLYLSQMLDVKLVHLGELL</sequence>
<dbReference type="Proteomes" id="UP000265715">
    <property type="component" value="Unassembled WGS sequence"/>
</dbReference>
<organism evidence="1 2">
    <name type="scientific">Calidithermus terrae</name>
    <dbReference type="NCBI Taxonomy" id="1408545"/>
    <lineage>
        <taxon>Bacteria</taxon>
        <taxon>Thermotogati</taxon>
        <taxon>Deinococcota</taxon>
        <taxon>Deinococci</taxon>
        <taxon>Thermales</taxon>
        <taxon>Thermaceae</taxon>
        <taxon>Calidithermus</taxon>
    </lineage>
</organism>
<dbReference type="RefSeq" id="WP_119316247.1">
    <property type="nucleotide sequence ID" value="NZ_QXDL01000197.1"/>
</dbReference>